<dbReference type="InterPro" id="IPR051610">
    <property type="entry name" value="GPI/OXD"/>
</dbReference>
<feature type="domain" description="Cupin type-2" evidence="2">
    <location>
        <begin position="43"/>
        <end position="108"/>
    </location>
</feature>
<keyword evidence="4" id="KW-1185">Reference proteome</keyword>
<evidence type="ECO:0000256" key="1">
    <source>
        <dbReference type="ARBA" id="ARBA00022723"/>
    </source>
</evidence>
<keyword evidence="1" id="KW-0479">Metal-binding</keyword>
<dbReference type="STRING" id="117157.SAMN04489717_0865"/>
<reference evidence="3 4" key="1">
    <citation type="submission" date="2016-10" db="EMBL/GenBank/DDBJ databases">
        <authorList>
            <person name="de Groot N.N."/>
        </authorList>
    </citation>
    <scope>NUCLEOTIDE SEQUENCE [LARGE SCALE GENOMIC DNA]</scope>
    <source>
        <strain evidence="3 4">DSM 22024</strain>
    </source>
</reference>
<dbReference type="SUPFAM" id="SSF51182">
    <property type="entry name" value="RmlC-like cupins"/>
    <property type="match status" value="1"/>
</dbReference>
<dbReference type="InterPro" id="IPR014710">
    <property type="entry name" value="RmlC-like_jellyroll"/>
</dbReference>
<dbReference type="GO" id="GO:0046872">
    <property type="term" value="F:metal ion binding"/>
    <property type="evidence" value="ECO:0007669"/>
    <property type="project" value="UniProtKB-KW"/>
</dbReference>
<dbReference type="EMBL" id="LT629732">
    <property type="protein sequence ID" value="SDR87263.1"/>
    <property type="molecule type" value="Genomic_DNA"/>
</dbReference>
<dbReference type="InterPro" id="IPR013096">
    <property type="entry name" value="Cupin_2"/>
</dbReference>
<dbReference type="AlphaFoldDB" id="A0A1H1MKF0"/>
<organism evidence="3 4">
    <name type="scientific">Actinopolymorpha singaporensis</name>
    <dbReference type="NCBI Taxonomy" id="117157"/>
    <lineage>
        <taxon>Bacteria</taxon>
        <taxon>Bacillati</taxon>
        <taxon>Actinomycetota</taxon>
        <taxon>Actinomycetes</taxon>
        <taxon>Propionibacteriales</taxon>
        <taxon>Actinopolymorphaceae</taxon>
        <taxon>Actinopolymorpha</taxon>
    </lineage>
</organism>
<dbReference type="InterPro" id="IPR011051">
    <property type="entry name" value="RmlC_Cupin_sf"/>
</dbReference>
<sequence>MPDVATALANVTDHEIEQTPWGRLVWMVSGRLGNSTTMTVGRCYIEPGLHNPRHYHPNCDEVLHVLRGTIEHSFDDETVRMNAGDTISIPQGVLHNARNVGPDTAVFVISFSSPDRQVVGED</sequence>
<gene>
    <name evidence="3" type="ORF">SAMN04489717_0865</name>
</gene>
<dbReference type="Gene3D" id="2.60.120.10">
    <property type="entry name" value="Jelly Rolls"/>
    <property type="match status" value="1"/>
</dbReference>
<evidence type="ECO:0000259" key="2">
    <source>
        <dbReference type="Pfam" id="PF07883"/>
    </source>
</evidence>
<protein>
    <submittedName>
        <fullName evidence="3">Cupin domain protein</fullName>
    </submittedName>
</protein>
<dbReference type="Pfam" id="PF07883">
    <property type="entry name" value="Cupin_2"/>
    <property type="match status" value="1"/>
</dbReference>
<evidence type="ECO:0000313" key="4">
    <source>
        <dbReference type="Proteomes" id="UP000198983"/>
    </source>
</evidence>
<dbReference type="PANTHER" id="PTHR35848">
    <property type="entry name" value="OXALATE-BINDING PROTEIN"/>
    <property type="match status" value="1"/>
</dbReference>
<proteinExistence type="predicted"/>
<dbReference type="RefSeq" id="WP_092650737.1">
    <property type="nucleotide sequence ID" value="NZ_LT629732.1"/>
</dbReference>
<evidence type="ECO:0000313" key="3">
    <source>
        <dbReference type="EMBL" id="SDR87263.1"/>
    </source>
</evidence>
<name>A0A1H1MKF0_9ACTN</name>
<dbReference type="OrthoDB" id="3231985at2"/>
<accession>A0A1H1MKF0</accession>
<dbReference type="Proteomes" id="UP000198983">
    <property type="component" value="Chromosome I"/>
</dbReference>